<dbReference type="KEGG" id="csg:Cylst_4060"/>
<dbReference type="PATRIC" id="fig|56107.3.peg.4459"/>
<evidence type="ECO:0008006" key="3">
    <source>
        <dbReference type="Google" id="ProtNLM"/>
    </source>
</evidence>
<evidence type="ECO:0000313" key="2">
    <source>
        <dbReference type="Proteomes" id="UP000010475"/>
    </source>
</evidence>
<dbReference type="InterPro" id="IPR058084">
    <property type="entry name" value="Slr1658-like"/>
</dbReference>
<protein>
    <recommendedName>
        <fullName evidence="3">ATP-binding protein</fullName>
    </recommendedName>
</protein>
<name>K9X0N0_9NOST</name>
<sequence length="196" mass="22182">MTEVFGEFITDFPLEQDFLQLTFTPSSRPIKQRWKNNRLSAHFVADYFANFLPVDENDPSRERRIKESKGAVSYVANELLENAIKYNDENSNYKVKFGVHFVENIDDIIAVIFATNSVKSGDVDKLKAFIEELLSSDPNDMYISQVEKSVEEDTEASGLGLLTMINDYGAKLGWSIDLIEGDSPVMTVTTMAQFKV</sequence>
<proteinExistence type="predicted"/>
<keyword evidence="2" id="KW-1185">Reference proteome</keyword>
<dbReference type="STRING" id="56107.Cylst_4060"/>
<dbReference type="RefSeq" id="WP_015209413.1">
    <property type="nucleotide sequence ID" value="NC_019757.1"/>
</dbReference>
<dbReference type="EMBL" id="CP003642">
    <property type="protein sequence ID" value="AFZ26170.1"/>
    <property type="molecule type" value="Genomic_DNA"/>
</dbReference>
<dbReference type="OrthoDB" id="5488639at2"/>
<gene>
    <name evidence="1" type="ORF">Cylst_4060</name>
</gene>
<dbReference type="NCBIfam" id="NF047703">
    <property type="entry name" value="slr1658_superfam"/>
    <property type="match status" value="1"/>
</dbReference>
<evidence type="ECO:0000313" key="1">
    <source>
        <dbReference type="EMBL" id="AFZ26170.1"/>
    </source>
</evidence>
<dbReference type="InterPro" id="IPR046239">
    <property type="entry name" value="DUF6272"/>
</dbReference>
<dbReference type="Pfam" id="PF19788">
    <property type="entry name" value="DUF6272"/>
    <property type="match status" value="1"/>
</dbReference>
<dbReference type="AlphaFoldDB" id="K9X0N0"/>
<dbReference type="Proteomes" id="UP000010475">
    <property type="component" value="Chromosome"/>
</dbReference>
<organism evidence="1 2">
    <name type="scientific">Cylindrospermum stagnale PCC 7417</name>
    <dbReference type="NCBI Taxonomy" id="56107"/>
    <lineage>
        <taxon>Bacteria</taxon>
        <taxon>Bacillati</taxon>
        <taxon>Cyanobacteriota</taxon>
        <taxon>Cyanophyceae</taxon>
        <taxon>Nostocales</taxon>
        <taxon>Nostocaceae</taxon>
        <taxon>Cylindrospermum</taxon>
    </lineage>
</organism>
<accession>K9X0N0</accession>
<reference evidence="1 2" key="1">
    <citation type="submission" date="2012-06" db="EMBL/GenBank/DDBJ databases">
        <title>Finished chromosome of genome of Cylindrospermum stagnale PCC 7417.</title>
        <authorList>
            <consortium name="US DOE Joint Genome Institute"/>
            <person name="Gugger M."/>
            <person name="Coursin T."/>
            <person name="Rippka R."/>
            <person name="Tandeau De Marsac N."/>
            <person name="Huntemann M."/>
            <person name="Wei C.-L."/>
            <person name="Han J."/>
            <person name="Detter J.C."/>
            <person name="Han C."/>
            <person name="Tapia R."/>
            <person name="Chen A."/>
            <person name="Kyrpides N."/>
            <person name="Mavromatis K."/>
            <person name="Markowitz V."/>
            <person name="Szeto E."/>
            <person name="Ivanova N."/>
            <person name="Pagani I."/>
            <person name="Pati A."/>
            <person name="Goodwin L."/>
            <person name="Nordberg H.P."/>
            <person name="Cantor M.N."/>
            <person name="Hua S.X."/>
            <person name="Woyke T."/>
            <person name="Kerfeld C.A."/>
        </authorList>
    </citation>
    <scope>NUCLEOTIDE SEQUENCE [LARGE SCALE GENOMIC DNA]</scope>
    <source>
        <strain evidence="1 2">PCC 7417</strain>
    </source>
</reference>
<dbReference type="HOGENOM" id="CLU_100987_0_0_3"/>
<dbReference type="eggNOG" id="COG5381">
    <property type="taxonomic scope" value="Bacteria"/>
</dbReference>